<organism evidence="1 2">
    <name type="scientific">Zhenpiania hominis</name>
    <dbReference type="NCBI Taxonomy" id="2763644"/>
    <lineage>
        <taxon>Bacteria</taxon>
        <taxon>Bacillati</taxon>
        <taxon>Bacillota</taxon>
        <taxon>Clostridia</taxon>
        <taxon>Peptostreptococcales</taxon>
        <taxon>Anaerovoracaceae</taxon>
        <taxon>Zhenpiania</taxon>
    </lineage>
</organism>
<dbReference type="Pfam" id="PF08282">
    <property type="entry name" value="Hydrolase_3"/>
    <property type="match status" value="1"/>
</dbReference>
<dbReference type="PANTHER" id="PTHR10000:SF8">
    <property type="entry name" value="HAD SUPERFAMILY HYDROLASE-LIKE, TYPE 3"/>
    <property type="match status" value="1"/>
</dbReference>
<dbReference type="GO" id="GO:0005829">
    <property type="term" value="C:cytosol"/>
    <property type="evidence" value="ECO:0007669"/>
    <property type="project" value="TreeGrafter"/>
</dbReference>
<dbReference type="EMBL" id="JACRYT010000007">
    <property type="protein sequence ID" value="MBC6679821.1"/>
    <property type="molecule type" value="Genomic_DNA"/>
</dbReference>
<dbReference type="InterPro" id="IPR000150">
    <property type="entry name" value="Cof"/>
</dbReference>
<dbReference type="CDD" id="cd07516">
    <property type="entry name" value="HAD_Pase"/>
    <property type="match status" value="1"/>
</dbReference>
<dbReference type="SFLD" id="SFLDS00003">
    <property type="entry name" value="Haloacid_Dehalogenase"/>
    <property type="match status" value="1"/>
</dbReference>
<comment type="caution">
    <text evidence="1">The sequence shown here is derived from an EMBL/GenBank/DDBJ whole genome shotgun (WGS) entry which is preliminary data.</text>
</comment>
<proteinExistence type="predicted"/>
<reference evidence="1" key="1">
    <citation type="submission" date="2020-08" db="EMBL/GenBank/DDBJ databases">
        <title>Genome public.</title>
        <authorList>
            <person name="Liu C."/>
            <person name="Sun Q."/>
        </authorList>
    </citation>
    <scope>NUCLEOTIDE SEQUENCE</scope>
    <source>
        <strain evidence="1">BX12</strain>
    </source>
</reference>
<dbReference type="GO" id="GO:0000287">
    <property type="term" value="F:magnesium ion binding"/>
    <property type="evidence" value="ECO:0007669"/>
    <property type="project" value="TreeGrafter"/>
</dbReference>
<dbReference type="RefSeq" id="WP_187302926.1">
    <property type="nucleotide sequence ID" value="NZ_CBCTON010000011.1"/>
</dbReference>
<dbReference type="GO" id="GO:0016791">
    <property type="term" value="F:phosphatase activity"/>
    <property type="evidence" value="ECO:0007669"/>
    <property type="project" value="UniProtKB-ARBA"/>
</dbReference>
<keyword evidence="2" id="KW-1185">Reference proteome</keyword>
<evidence type="ECO:0000313" key="2">
    <source>
        <dbReference type="Proteomes" id="UP000602647"/>
    </source>
</evidence>
<dbReference type="Gene3D" id="3.30.1240.10">
    <property type="match status" value="1"/>
</dbReference>
<accession>A0A923NKV5</accession>
<dbReference type="InterPro" id="IPR023214">
    <property type="entry name" value="HAD_sf"/>
</dbReference>
<gene>
    <name evidence="1" type="ORF">H9L42_08265</name>
</gene>
<dbReference type="InterPro" id="IPR036412">
    <property type="entry name" value="HAD-like_sf"/>
</dbReference>
<dbReference type="Proteomes" id="UP000602647">
    <property type="component" value="Unassembled WGS sequence"/>
</dbReference>
<dbReference type="SFLD" id="SFLDG01140">
    <property type="entry name" value="C2.B:_Phosphomannomutase_and_P"/>
    <property type="match status" value="1"/>
</dbReference>
<dbReference type="SUPFAM" id="SSF56784">
    <property type="entry name" value="HAD-like"/>
    <property type="match status" value="1"/>
</dbReference>
<dbReference type="NCBIfam" id="TIGR00099">
    <property type="entry name" value="Cof-subfamily"/>
    <property type="match status" value="1"/>
</dbReference>
<name>A0A923NKV5_9FIRM</name>
<dbReference type="PANTHER" id="PTHR10000">
    <property type="entry name" value="PHOSPHOSERINE PHOSPHATASE"/>
    <property type="match status" value="1"/>
</dbReference>
<sequence>MTVKLIAIDVDGTLLDSAKNLHPGVKSAIEEADRRGVLLALCTGRSPREIRELSARIPEISYGITANGAYVVDLGNGGVVFADTMGAREIRTVWKTLSGFDMMFEIFTDHQVLTDGRCLGNPDHYGVGELKELVVSTRTGIKDLVGAVESGQVREAGKINIFFPSSRERDRAKALSRDLPFYITSQEPTNLEFTKREVNKGTGLKMLAESLGIKRDSIMAIGDNNNDLPMIEYAGIGVAMENGLPEVKRAADFVTKSNEDDGVAWAIRKLVFQEKSL</sequence>
<dbReference type="NCBIfam" id="TIGR01484">
    <property type="entry name" value="HAD-SF-IIB"/>
    <property type="match status" value="1"/>
</dbReference>
<dbReference type="Gene3D" id="3.40.50.1000">
    <property type="entry name" value="HAD superfamily/HAD-like"/>
    <property type="match status" value="1"/>
</dbReference>
<dbReference type="InterPro" id="IPR006379">
    <property type="entry name" value="HAD-SF_hydro_IIB"/>
</dbReference>
<dbReference type="PROSITE" id="PS01229">
    <property type="entry name" value="COF_2"/>
    <property type="match status" value="1"/>
</dbReference>
<evidence type="ECO:0000313" key="1">
    <source>
        <dbReference type="EMBL" id="MBC6679821.1"/>
    </source>
</evidence>
<protein>
    <submittedName>
        <fullName evidence="1">HAD family phosphatase</fullName>
    </submittedName>
</protein>
<dbReference type="AlphaFoldDB" id="A0A923NKV5"/>